<organism evidence="5 6">
    <name type="scientific">Pseudonocardia aurantiaca</name>
    <dbReference type="NCBI Taxonomy" id="75290"/>
    <lineage>
        <taxon>Bacteria</taxon>
        <taxon>Bacillati</taxon>
        <taxon>Actinomycetota</taxon>
        <taxon>Actinomycetes</taxon>
        <taxon>Pseudonocardiales</taxon>
        <taxon>Pseudonocardiaceae</taxon>
        <taxon>Pseudonocardia</taxon>
    </lineage>
</organism>
<dbReference type="PIRSF" id="PIRSF037116">
    <property type="entry name" value="CP_lyase_PhnK"/>
    <property type="match status" value="1"/>
</dbReference>
<dbReference type="InterPro" id="IPR013563">
    <property type="entry name" value="Oligopep_ABC_C"/>
</dbReference>
<dbReference type="InterPro" id="IPR012700">
    <property type="entry name" value="PhnK"/>
</dbReference>
<dbReference type="PROSITE" id="PS50893">
    <property type="entry name" value="ABC_TRANSPORTER_2"/>
    <property type="match status" value="1"/>
</dbReference>
<sequence length="287" mass="30749">MTDRAGTTRPLLPPQPLLSVRGLSRTYGPGCPECPASTGDATDTSRCPVCGSVVAVRDVSFDVGAGEVLGIVGESGSGKTTILRALHLDVPADKGTMQVQGLGDLFRTQVSRSVLQRSAVVMVHQNALAAGLSVRLAAESNVAERLISTGNRSFADTRERATRLLSELGLERSRHSDQLRTFSGGMQQRVQLARALVDPPPVLLLDEPTTGLDPSVQAELLETIQRVTDRIGSATVVVSHDLDAVRVLASRTIVLRYGRIVEEGVTEQVLNDPQHPYTQLLVSSMLR</sequence>
<dbReference type="InterPro" id="IPR027417">
    <property type="entry name" value="P-loop_NTPase"/>
</dbReference>
<gene>
    <name evidence="5" type="ORF">ACFSCY_30985</name>
</gene>
<dbReference type="Pfam" id="PF08352">
    <property type="entry name" value="oligo_HPY"/>
    <property type="match status" value="1"/>
</dbReference>
<accession>A0ABW4FUZ2</accession>
<keyword evidence="6" id="KW-1185">Reference proteome</keyword>
<dbReference type="SMART" id="SM00382">
    <property type="entry name" value="AAA"/>
    <property type="match status" value="1"/>
</dbReference>
<dbReference type="GO" id="GO:0005524">
    <property type="term" value="F:ATP binding"/>
    <property type="evidence" value="ECO:0007669"/>
    <property type="project" value="UniProtKB-KW"/>
</dbReference>
<evidence type="ECO:0000256" key="1">
    <source>
        <dbReference type="ARBA" id="ARBA00022448"/>
    </source>
</evidence>
<proteinExistence type="predicted"/>
<dbReference type="EMBL" id="JBHUCP010000026">
    <property type="protein sequence ID" value="MFD1533850.1"/>
    <property type="molecule type" value="Genomic_DNA"/>
</dbReference>
<evidence type="ECO:0000313" key="5">
    <source>
        <dbReference type="EMBL" id="MFD1533850.1"/>
    </source>
</evidence>
<dbReference type="InterPro" id="IPR003593">
    <property type="entry name" value="AAA+_ATPase"/>
</dbReference>
<dbReference type="PANTHER" id="PTHR42764:SF1">
    <property type="entry name" value="PHOSPHONATES UTILIZATION ATP-BINDING PROTEIN PHNK-RELATED"/>
    <property type="match status" value="1"/>
</dbReference>
<dbReference type="InterPro" id="IPR003439">
    <property type="entry name" value="ABC_transporter-like_ATP-bd"/>
</dbReference>
<dbReference type="SUPFAM" id="SSF52540">
    <property type="entry name" value="P-loop containing nucleoside triphosphate hydrolases"/>
    <property type="match status" value="1"/>
</dbReference>
<dbReference type="Proteomes" id="UP001597145">
    <property type="component" value="Unassembled WGS sequence"/>
</dbReference>
<dbReference type="PROSITE" id="PS00211">
    <property type="entry name" value="ABC_TRANSPORTER_1"/>
    <property type="match status" value="1"/>
</dbReference>
<keyword evidence="3 5" id="KW-0067">ATP-binding</keyword>
<dbReference type="PANTHER" id="PTHR42764">
    <property type="entry name" value="PHOSPHONATES UTILIZATION ATP-BINDING PROTEIN PHNK-RELATED"/>
    <property type="match status" value="1"/>
</dbReference>
<keyword evidence="2" id="KW-0547">Nucleotide-binding</keyword>
<dbReference type="RefSeq" id="WP_343977624.1">
    <property type="nucleotide sequence ID" value="NZ_BAAAJG010000009.1"/>
</dbReference>
<evidence type="ECO:0000259" key="4">
    <source>
        <dbReference type="PROSITE" id="PS50893"/>
    </source>
</evidence>
<evidence type="ECO:0000313" key="6">
    <source>
        <dbReference type="Proteomes" id="UP001597145"/>
    </source>
</evidence>
<comment type="caution">
    <text evidence="5">The sequence shown here is derived from an EMBL/GenBank/DDBJ whole genome shotgun (WGS) entry which is preliminary data.</text>
</comment>
<dbReference type="InterPro" id="IPR017871">
    <property type="entry name" value="ABC_transporter-like_CS"/>
</dbReference>
<evidence type="ECO:0000256" key="2">
    <source>
        <dbReference type="ARBA" id="ARBA00022741"/>
    </source>
</evidence>
<feature type="domain" description="ABC transporter" evidence="4">
    <location>
        <begin position="36"/>
        <end position="282"/>
    </location>
</feature>
<keyword evidence="1" id="KW-0813">Transport</keyword>
<evidence type="ECO:0000256" key="3">
    <source>
        <dbReference type="ARBA" id="ARBA00022840"/>
    </source>
</evidence>
<protein>
    <submittedName>
        <fullName evidence="5">ATP-binding cassette domain-containing protein</fullName>
    </submittedName>
</protein>
<dbReference type="Gene3D" id="3.40.50.300">
    <property type="entry name" value="P-loop containing nucleotide triphosphate hydrolases"/>
    <property type="match status" value="1"/>
</dbReference>
<reference evidence="6" key="1">
    <citation type="journal article" date="2019" name="Int. J. Syst. Evol. Microbiol.">
        <title>The Global Catalogue of Microorganisms (GCM) 10K type strain sequencing project: providing services to taxonomists for standard genome sequencing and annotation.</title>
        <authorList>
            <consortium name="The Broad Institute Genomics Platform"/>
            <consortium name="The Broad Institute Genome Sequencing Center for Infectious Disease"/>
            <person name="Wu L."/>
            <person name="Ma J."/>
        </authorList>
    </citation>
    <scope>NUCLEOTIDE SEQUENCE [LARGE SCALE GENOMIC DNA]</scope>
    <source>
        <strain evidence="6">JCM 12165</strain>
    </source>
</reference>
<name>A0ABW4FUZ2_9PSEU</name>
<dbReference type="Pfam" id="PF00005">
    <property type="entry name" value="ABC_tran"/>
    <property type="match status" value="1"/>
</dbReference>